<dbReference type="Proteomes" id="UP000316331">
    <property type="component" value="Unassembled WGS sequence"/>
</dbReference>
<name>A0A543FI51_9NOCA</name>
<dbReference type="AlphaFoldDB" id="A0A543FI51"/>
<keyword evidence="3" id="KW-1185">Reference proteome</keyword>
<organism evidence="2 3">
    <name type="scientific">Nocardia bhagyanarayanae</name>
    <dbReference type="NCBI Taxonomy" id="1215925"/>
    <lineage>
        <taxon>Bacteria</taxon>
        <taxon>Bacillati</taxon>
        <taxon>Actinomycetota</taxon>
        <taxon>Actinomycetes</taxon>
        <taxon>Mycobacteriales</taxon>
        <taxon>Nocardiaceae</taxon>
        <taxon>Nocardia</taxon>
    </lineage>
</organism>
<dbReference type="RefSeq" id="WP_281292411.1">
    <property type="nucleotide sequence ID" value="NZ_VFPG01000001.1"/>
</dbReference>
<dbReference type="EMBL" id="VFPG01000001">
    <property type="protein sequence ID" value="TQM33505.1"/>
    <property type="molecule type" value="Genomic_DNA"/>
</dbReference>
<protein>
    <submittedName>
        <fullName evidence="2">Uncharacterized protein</fullName>
    </submittedName>
</protein>
<comment type="caution">
    <text evidence="2">The sequence shown here is derived from an EMBL/GenBank/DDBJ whole genome shotgun (WGS) entry which is preliminary data.</text>
</comment>
<gene>
    <name evidence="2" type="ORF">FB390_5238</name>
</gene>
<feature type="compositionally biased region" description="Basic and acidic residues" evidence="1">
    <location>
        <begin position="27"/>
        <end position="40"/>
    </location>
</feature>
<evidence type="ECO:0000313" key="2">
    <source>
        <dbReference type="EMBL" id="TQM33505.1"/>
    </source>
</evidence>
<sequence length="40" mass="4355">MHQKIAYSANGKAVQRFSTVENGQPMRGDDVAASHLPADR</sequence>
<evidence type="ECO:0000313" key="3">
    <source>
        <dbReference type="Proteomes" id="UP000316331"/>
    </source>
</evidence>
<reference evidence="2 3" key="1">
    <citation type="submission" date="2019-06" db="EMBL/GenBank/DDBJ databases">
        <title>Sequencing the genomes of 1000 actinobacteria strains.</title>
        <authorList>
            <person name="Klenk H.-P."/>
        </authorList>
    </citation>
    <scope>NUCLEOTIDE SEQUENCE [LARGE SCALE GENOMIC DNA]</scope>
    <source>
        <strain evidence="2 3">DSM 103495</strain>
    </source>
</reference>
<evidence type="ECO:0000256" key="1">
    <source>
        <dbReference type="SAM" id="MobiDB-lite"/>
    </source>
</evidence>
<accession>A0A543FI51</accession>
<proteinExistence type="predicted"/>
<feature type="region of interest" description="Disordered" evidence="1">
    <location>
        <begin position="18"/>
        <end position="40"/>
    </location>
</feature>